<dbReference type="RefSeq" id="WP_225250475.1">
    <property type="nucleotide sequence ID" value="NZ_JAIWIU010000058.1"/>
</dbReference>
<evidence type="ECO:0008006" key="4">
    <source>
        <dbReference type="Google" id="ProtNLM"/>
    </source>
</evidence>
<comment type="caution">
    <text evidence="2">The sequence shown here is derived from an EMBL/GenBank/DDBJ whole genome shotgun (WGS) entry which is preliminary data.</text>
</comment>
<dbReference type="EMBL" id="JAIWIU010000058">
    <property type="protein sequence ID" value="MCA2016440.1"/>
    <property type="molecule type" value="Genomic_DNA"/>
</dbReference>
<evidence type="ECO:0000256" key="1">
    <source>
        <dbReference type="SAM" id="SignalP"/>
    </source>
</evidence>
<dbReference type="Proteomes" id="UP001199044">
    <property type="component" value="Unassembled WGS sequence"/>
</dbReference>
<keyword evidence="3" id="KW-1185">Reference proteome</keyword>
<feature type="chain" id="PRO_5045290898" description="Lipoprotein" evidence="1">
    <location>
        <begin position="19"/>
        <end position="129"/>
    </location>
</feature>
<evidence type="ECO:0000313" key="3">
    <source>
        <dbReference type="Proteomes" id="UP001199044"/>
    </source>
</evidence>
<feature type="signal peptide" evidence="1">
    <location>
        <begin position="1"/>
        <end position="18"/>
    </location>
</feature>
<proteinExistence type="predicted"/>
<reference evidence="3" key="1">
    <citation type="submission" date="2023-07" db="EMBL/GenBank/DDBJ databases">
        <title>Molecular identification of indigenous halophilic bacteria isolated from red sea cost, biodegradation of synthetic dyes and assessment of degraded metabolite toxicity.</title>
        <authorList>
            <person name="Chaieb K."/>
            <person name="Altayb H.N."/>
        </authorList>
    </citation>
    <scope>NUCLEOTIDE SEQUENCE [LARGE SCALE GENOMIC DNA]</scope>
    <source>
        <strain evidence="3">K20</strain>
    </source>
</reference>
<protein>
    <recommendedName>
        <fullName evidence="4">Lipoprotein</fullName>
    </recommendedName>
</protein>
<organism evidence="2 3">
    <name type="scientific">Vibrio tritonius</name>
    <dbReference type="NCBI Taxonomy" id="1435069"/>
    <lineage>
        <taxon>Bacteria</taxon>
        <taxon>Pseudomonadati</taxon>
        <taxon>Pseudomonadota</taxon>
        <taxon>Gammaproteobacteria</taxon>
        <taxon>Vibrionales</taxon>
        <taxon>Vibrionaceae</taxon>
        <taxon>Vibrio</taxon>
    </lineage>
</organism>
<gene>
    <name evidence="2" type="ORF">LDJ79_09980</name>
</gene>
<keyword evidence="1" id="KW-0732">Signal</keyword>
<evidence type="ECO:0000313" key="2">
    <source>
        <dbReference type="EMBL" id="MCA2016440.1"/>
    </source>
</evidence>
<sequence>MYRSVLTALVLVSFFCNGATKHDASSDLKSLYVYDEPSELPPYSDQWFIDGDVTDLNHMQIRRDGKSGELSAPVSIDCKSKKFTVTGNGLLYTSELVSSSEVSSQISKSVIEAVVKKVCDAPTTYNKQG</sequence>
<name>A0ABS7YL76_9VIBR</name>
<accession>A0ABS7YL76</accession>